<dbReference type="InterPro" id="IPR036397">
    <property type="entry name" value="RNaseH_sf"/>
</dbReference>
<sequence>MPPKVREVEDRPPTRQQWRRPERAVGAAPRATQTDRRTSAKKENGNLGDIPTIPYTLFSNMAPMDFFLFPKIKTSLKGDRFGTIETIQRAVTRALNEVPRPS</sequence>
<name>A0ABD0XZP4_9HEMI</name>
<feature type="compositionally biased region" description="Basic and acidic residues" evidence="1">
    <location>
        <begin position="33"/>
        <end position="44"/>
    </location>
</feature>
<protein>
    <submittedName>
        <fullName evidence="2">Uncharacterized protein</fullName>
    </submittedName>
</protein>
<dbReference type="AlphaFoldDB" id="A0ABD0XZP4"/>
<keyword evidence="3" id="KW-1185">Reference proteome</keyword>
<feature type="compositionally biased region" description="Basic and acidic residues" evidence="1">
    <location>
        <begin position="1"/>
        <end position="23"/>
    </location>
</feature>
<dbReference type="Gene3D" id="3.30.420.10">
    <property type="entry name" value="Ribonuclease H-like superfamily/Ribonuclease H"/>
    <property type="match status" value="1"/>
</dbReference>
<evidence type="ECO:0000313" key="3">
    <source>
        <dbReference type="Proteomes" id="UP001558652"/>
    </source>
</evidence>
<comment type="caution">
    <text evidence="2">The sequence shown here is derived from an EMBL/GenBank/DDBJ whole genome shotgun (WGS) entry which is preliminary data.</text>
</comment>
<dbReference type="EMBL" id="JBFDAA010000017">
    <property type="protein sequence ID" value="KAL1116397.1"/>
    <property type="molecule type" value="Genomic_DNA"/>
</dbReference>
<gene>
    <name evidence="2" type="ORF">AAG570_004871</name>
</gene>
<reference evidence="2 3" key="1">
    <citation type="submission" date="2024-07" db="EMBL/GenBank/DDBJ databases">
        <title>Chromosome-level genome assembly of the water stick insect Ranatra chinensis (Heteroptera: Nepidae).</title>
        <authorList>
            <person name="Liu X."/>
        </authorList>
    </citation>
    <scope>NUCLEOTIDE SEQUENCE [LARGE SCALE GENOMIC DNA]</scope>
    <source>
        <strain evidence="2">Cailab_2021Rc</strain>
        <tissue evidence="2">Muscle</tissue>
    </source>
</reference>
<accession>A0ABD0XZP4</accession>
<evidence type="ECO:0000256" key="1">
    <source>
        <dbReference type="SAM" id="MobiDB-lite"/>
    </source>
</evidence>
<evidence type="ECO:0000313" key="2">
    <source>
        <dbReference type="EMBL" id="KAL1116397.1"/>
    </source>
</evidence>
<feature type="region of interest" description="Disordered" evidence="1">
    <location>
        <begin position="1"/>
        <end position="52"/>
    </location>
</feature>
<dbReference type="Proteomes" id="UP001558652">
    <property type="component" value="Unassembled WGS sequence"/>
</dbReference>
<organism evidence="2 3">
    <name type="scientific">Ranatra chinensis</name>
    <dbReference type="NCBI Taxonomy" id="642074"/>
    <lineage>
        <taxon>Eukaryota</taxon>
        <taxon>Metazoa</taxon>
        <taxon>Ecdysozoa</taxon>
        <taxon>Arthropoda</taxon>
        <taxon>Hexapoda</taxon>
        <taxon>Insecta</taxon>
        <taxon>Pterygota</taxon>
        <taxon>Neoptera</taxon>
        <taxon>Paraneoptera</taxon>
        <taxon>Hemiptera</taxon>
        <taxon>Heteroptera</taxon>
        <taxon>Panheteroptera</taxon>
        <taxon>Nepomorpha</taxon>
        <taxon>Nepidae</taxon>
        <taxon>Ranatrinae</taxon>
        <taxon>Ranatra</taxon>
    </lineage>
</organism>
<proteinExistence type="predicted"/>